<reference evidence="4 5" key="1">
    <citation type="submission" date="2015-06" db="EMBL/GenBank/DDBJ databases">
        <title>Draft genome sequence of an Alphaproteobacteria species associated to the Mediterranean sponge Oscarella lobularis.</title>
        <authorList>
            <person name="Jourda C."/>
            <person name="Santini S."/>
            <person name="Claverie J.-M."/>
        </authorList>
    </citation>
    <scope>NUCLEOTIDE SEQUENCE [LARGE SCALE GENOMIC DNA]</scope>
    <source>
        <strain evidence="4">IGS</strain>
    </source>
</reference>
<dbReference type="Proteomes" id="UP000037178">
    <property type="component" value="Unassembled WGS sequence"/>
</dbReference>
<dbReference type="PATRIC" id="fig|1675527.3.peg.759"/>
<organism evidence="4 5">
    <name type="scientific">Candidatus Rhodobacter oscarellae</name>
    <dbReference type="NCBI Taxonomy" id="1675527"/>
    <lineage>
        <taxon>Bacteria</taxon>
        <taxon>Pseudomonadati</taxon>
        <taxon>Pseudomonadota</taxon>
        <taxon>Alphaproteobacteria</taxon>
        <taxon>Rhodobacterales</taxon>
        <taxon>Rhodobacter group</taxon>
        <taxon>Rhodobacter</taxon>
    </lineage>
</organism>
<evidence type="ECO:0000256" key="1">
    <source>
        <dbReference type="ARBA" id="ARBA00022679"/>
    </source>
</evidence>
<dbReference type="CDD" id="cd04301">
    <property type="entry name" value="NAT_SF"/>
    <property type="match status" value="1"/>
</dbReference>
<protein>
    <submittedName>
        <fullName evidence="4">IAA acetyltransferase</fullName>
        <ecNumber evidence="4">2.3.1.-</ecNumber>
    </submittedName>
</protein>
<keyword evidence="5" id="KW-1185">Reference proteome</keyword>
<comment type="caution">
    <text evidence="4">The sequence shown here is derived from an EMBL/GenBank/DDBJ whole genome shotgun (WGS) entry which is preliminary data.</text>
</comment>
<dbReference type="EMBL" id="LFTY01000001">
    <property type="protein sequence ID" value="KMW60541.1"/>
    <property type="molecule type" value="Genomic_DNA"/>
</dbReference>
<dbReference type="STRING" id="1675527.AIOL_000703"/>
<keyword evidence="1 4" id="KW-0808">Transferase</keyword>
<dbReference type="Pfam" id="PF00583">
    <property type="entry name" value="Acetyltransf_1"/>
    <property type="match status" value="1"/>
</dbReference>
<dbReference type="GO" id="GO:0016747">
    <property type="term" value="F:acyltransferase activity, transferring groups other than amino-acyl groups"/>
    <property type="evidence" value="ECO:0007669"/>
    <property type="project" value="InterPro"/>
</dbReference>
<dbReference type="PROSITE" id="PS51186">
    <property type="entry name" value="GNAT"/>
    <property type="match status" value="1"/>
</dbReference>
<sequence length="150" mass="16256">MIRVTEGDPRHPEAEALLKASHALMQELFPAEANHFLSVDALCAPEISFFHALKGETVIGTGALANKGDYGEVKSMFTASEARGTGAAGAILQAIETKARAMGLPVLRLETGDTLHAAHRLYERHGFTYRGPFGEYLDDPTSLFMEKPLT</sequence>
<dbReference type="RefSeq" id="WP_049641611.1">
    <property type="nucleotide sequence ID" value="NZ_LFTY01000001.1"/>
</dbReference>
<dbReference type="InterPro" id="IPR050832">
    <property type="entry name" value="Bact_Acetyltransf"/>
</dbReference>
<proteinExistence type="predicted"/>
<evidence type="ECO:0000259" key="3">
    <source>
        <dbReference type="PROSITE" id="PS51186"/>
    </source>
</evidence>
<evidence type="ECO:0000313" key="4">
    <source>
        <dbReference type="EMBL" id="KMW60541.1"/>
    </source>
</evidence>
<dbReference type="AlphaFoldDB" id="A0A0J9ECY2"/>
<dbReference type="InterPro" id="IPR000182">
    <property type="entry name" value="GNAT_dom"/>
</dbReference>
<feature type="domain" description="N-acetyltransferase" evidence="3">
    <location>
        <begin position="2"/>
        <end position="150"/>
    </location>
</feature>
<dbReference type="PANTHER" id="PTHR43877:SF5">
    <property type="entry name" value="BLL8307 PROTEIN"/>
    <property type="match status" value="1"/>
</dbReference>
<gene>
    <name evidence="4" type="ORF">AIOL_000703</name>
</gene>
<evidence type="ECO:0000313" key="5">
    <source>
        <dbReference type="Proteomes" id="UP000037178"/>
    </source>
</evidence>
<dbReference type="SUPFAM" id="SSF55729">
    <property type="entry name" value="Acyl-CoA N-acyltransferases (Nat)"/>
    <property type="match status" value="1"/>
</dbReference>
<dbReference type="Gene3D" id="3.40.630.30">
    <property type="match status" value="1"/>
</dbReference>
<name>A0A0J9ECY2_9RHOB</name>
<accession>A0A0J9ECY2</accession>
<dbReference type="OrthoDB" id="273614at2"/>
<evidence type="ECO:0000256" key="2">
    <source>
        <dbReference type="ARBA" id="ARBA00023315"/>
    </source>
</evidence>
<dbReference type="PANTHER" id="PTHR43877">
    <property type="entry name" value="AMINOALKYLPHOSPHONATE N-ACETYLTRANSFERASE-RELATED-RELATED"/>
    <property type="match status" value="1"/>
</dbReference>
<dbReference type="InterPro" id="IPR016181">
    <property type="entry name" value="Acyl_CoA_acyltransferase"/>
</dbReference>
<keyword evidence="2 4" id="KW-0012">Acyltransferase</keyword>
<dbReference type="EC" id="2.3.1.-" evidence="4"/>